<gene>
    <name evidence="1" type="ORF">IC230_21690</name>
</gene>
<accession>A0A927GFA0</accession>
<sequence length="222" mass="26043">MEKYQLTPNPAESHPTRLLIELHYLPCLDYLSGMMQFGDVRLEAHEHYQKQSYRNRCYVLTANKVDVLTVPVQKGTHHLPIRDLRIDNGQHWQLHHWRCLQAAYGKAPFFEYYAPDFEWVYRKNWTYLFDLNYELLTICLKLMQVRIALDLTDWYDKTAPIGLFDARSKVNPRNGSESYVFHQPVAYSQNFGQKFVPNLSVIDLLFCQGPAATDVLKAGLRE</sequence>
<evidence type="ECO:0000313" key="1">
    <source>
        <dbReference type="EMBL" id="MBD2755531.1"/>
    </source>
</evidence>
<protein>
    <submittedName>
        <fullName evidence="1">WbqC family protein</fullName>
    </submittedName>
</protein>
<dbReference type="RefSeq" id="WP_191041143.1">
    <property type="nucleotide sequence ID" value="NZ_JACXAA010000008.1"/>
</dbReference>
<proteinExistence type="predicted"/>
<organism evidence="1 2">
    <name type="scientific">Spirosoma validum</name>
    <dbReference type="NCBI Taxonomy" id="2771355"/>
    <lineage>
        <taxon>Bacteria</taxon>
        <taxon>Pseudomonadati</taxon>
        <taxon>Bacteroidota</taxon>
        <taxon>Cytophagia</taxon>
        <taxon>Cytophagales</taxon>
        <taxon>Cytophagaceae</taxon>
        <taxon>Spirosoma</taxon>
    </lineage>
</organism>
<name>A0A927GFA0_9BACT</name>
<evidence type="ECO:0000313" key="2">
    <source>
        <dbReference type="Proteomes" id="UP000653797"/>
    </source>
</evidence>
<dbReference type="AlphaFoldDB" id="A0A927GFA0"/>
<dbReference type="EMBL" id="JACXAA010000008">
    <property type="protein sequence ID" value="MBD2755531.1"/>
    <property type="molecule type" value="Genomic_DNA"/>
</dbReference>
<reference evidence="1" key="1">
    <citation type="submission" date="2020-09" db="EMBL/GenBank/DDBJ databases">
        <authorList>
            <person name="Kim M.K."/>
        </authorList>
    </citation>
    <scope>NUCLEOTIDE SEQUENCE</scope>
    <source>
        <strain evidence="1">BT704</strain>
    </source>
</reference>
<dbReference type="InterPro" id="IPR014985">
    <property type="entry name" value="WbqC"/>
</dbReference>
<comment type="caution">
    <text evidence="1">The sequence shown here is derived from an EMBL/GenBank/DDBJ whole genome shotgun (WGS) entry which is preliminary data.</text>
</comment>
<keyword evidence="2" id="KW-1185">Reference proteome</keyword>
<dbReference type="Proteomes" id="UP000653797">
    <property type="component" value="Unassembled WGS sequence"/>
</dbReference>
<dbReference type="Pfam" id="PF08889">
    <property type="entry name" value="WbqC"/>
    <property type="match status" value="2"/>
</dbReference>